<dbReference type="RefSeq" id="WP_388630203.1">
    <property type="nucleotide sequence ID" value="NZ_JBIAUT010000009.1"/>
</dbReference>
<dbReference type="Proteomes" id="UP001602123">
    <property type="component" value="Unassembled WGS sequence"/>
</dbReference>
<dbReference type="PANTHER" id="PTHR21310">
    <property type="entry name" value="AMINOGLYCOSIDE PHOSPHOTRANSFERASE-RELATED-RELATED"/>
    <property type="match status" value="1"/>
</dbReference>
<dbReference type="SUPFAM" id="SSF56112">
    <property type="entry name" value="Protein kinase-like (PK-like)"/>
    <property type="match status" value="1"/>
</dbReference>
<evidence type="ECO:0000313" key="3">
    <source>
        <dbReference type="Proteomes" id="UP001602123"/>
    </source>
</evidence>
<comment type="caution">
    <text evidence="2">The sequence shown here is derived from an EMBL/GenBank/DDBJ whole genome shotgun (WGS) entry which is preliminary data.</text>
</comment>
<feature type="domain" description="Aminoglycoside phosphotransferase" evidence="1">
    <location>
        <begin position="52"/>
        <end position="240"/>
    </location>
</feature>
<keyword evidence="3" id="KW-1185">Reference proteome</keyword>
<proteinExistence type="predicted"/>
<dbReference type="InterPro" id="IPR002575">
    <property type="entry name" value="Aminoglycoside_PTrfase"/>
</dbReference>
<dbReference type="Pfam" id="PF01636">
    <property type="entry name" value="APH"/>
    <property type="match status" value="1"/>
</dbReference>
<evidence type="ECO:0000259" key="1">
    <source>
        <dbReference type="Pfam" id="PF01636"/>
    </source>
</evidence>
<protein>
    <submittedName>
        <fullName evidence="2">Phosphotransferase family protein</fullName>
    </submittedName>
</protein>
<dbReference type="InterPro" id="IPR011009">
    <property type="entry name" value="Kinase-like_dom_sf"/>
</dbReference>
<name>A0ABW6U2X5_9ACTN</name>
<dbReference type="PANTHER" id="PTHR21310:SF40">
    <property type="entry name" value="AMINOGLYCOSIDE PHOSPHOTRANSFERASE DOMAIN-CONTAINING PROTEIN-RELATED"/>
    <property type="match status" value="1"/>
</dbReference>
<dbReference type="EMBL" id="JBIAUT010000009">
    <property type="protein sequence ID" value="MFF4219135.1"/>
    <property type="molecule type" value="Genomic_DNA"/>
</dbReference>
<sequence>MTNSLTSSMWTEAVTRTRLLRPAFVPVELMHATDKSTLIAGTCCAEPAVAKVLTSRETFWREKFTREIAVYRAFARSAPPVRVPRLIAADAEQGVLLLEHLPGRRLSPDRYPPAPLARQDVCPAVDALGALAHWAPAPGAFAHAWDYEHRLDRYLGYGLVRESDHRALTRLLQEAGSARYFAHGDPLPGNILLDRHRVGLLDWEFAGYYLRHLDWALLWVLLRATPAARTLIEERVAAGGPADQAAFTVNRAMLLTRELRTHQELPTAPWQQARLAALTQDWDALCADWCPVR</sequence>
<evidence type="ECO:0000313" key="2">
    <source>
        <dbReference type="EMBL" id="MFF4219135.1"/>
    </source>
</evidence>
<organism evidence="2 3">
    <name type="scientific">Streptomyces nondiastaticus</name>
    <dbReference type="NCBI Taxonomy" id="3154512"/>
    <lineage>
        <taxon>Bacteria</taxon>
        <taxon>Bacillati</taxon>
        <taxon>Actinomycetota</taxon>
        <taxon>Actinomycetes</taxon>
        <taxon>Kitasatosporales</taxon>
        <taxon>Streptomycetaceae</taxon>
        <taxon>Streptomyces</taxon>
    </lineage>
</organism>
<reference evidence="2 3" key="1">
    <citation type="submission" date="2024-10" db="EMBL/GenBank/DDBJ databases">
        <title>The Natural Products Discovery Center: Release of the First 8490 Sequenced Strains for Exploring Actinobacteria Biosynthetic Diversity.</title>
        <authorList>
            <person name="Kalkreuter E."/>
            <person name="Kautsar S.A."/>
            <person name="Yang D."/>
            <person name="Bader C.D."/>
            <person name="Teijaro C.N."/>
            <person name="Fluegel L."/>
            <person name="Davis C.M."/>
            <person name="Simpson J.R."/>
            <person name="Lauterbach L."/>
            <person name="Steele A.D."/>
            <person name="Gui C."/>
            <person name="Meng S."/>
            <person name="Li G."/>
            <person name="Viehrig K."/>
            <person name="Ye F."/>
            <person name="Su P."/>
            <person name="Kiefer A.F."/>
            <person name="Nichols A."/>
            <person name="Cepeda A.J."/>
            <person name="Yan W."/>
            <person name="Fan B."/>
            <person name="Jiang Y."/>
            <person name="Adhikari A."/>
            <person name="Zheng C.-J."/>
            <person name="Schuster L."/>
            <person name="Cowan T.M."/>
            <person name="Smanski M.J."/>
            <person name="Chevrette M.G."/>
            <person name="De Carvalho L.P.S."/>
            <person name="Shen B."/>
        </authorList>
    </citation>
    <scope>NUCLEOTIDE SEQUENCE [LARGE SCALE GENOMIC DNA]</scope>
    <source>
        <strain evidence="2 3">NPDC001650</strain>
    </source>
</reference>
<gene>
    <name evidence="2" type="ORF">ACFYZM_23020</name>
</gene>
<accession>A0ABW6U2X5</accession>
<dbReference type="Gene3D" id="3.90.1200.10">
    <property type="match status" value="1"/>
</dbReference>
<dbReference type="InterPro" id="IPR051678">
    <property type="entry name" value="AGP_Transferase"/>
</dbReference>